<feature type="region of interest" description="Disordered" evidence="1">
    <location>
        <begin position="365"/>
        <end position="389"/>
    </location>
</feature>
<proteinExistence type="predicted"/>
<evidence type="ECO:0000313" key="2">
    <source>
        <dbReference type="EMBL" id="TQM75867.1"/>
    </source>
</evidence>
<dbReference type="RefSeq" id="WP_142259817.1">
    <property type="nucleotide sequence ID" value="NZ_BMPV01000001.1"/>
</dbReference>
<keyword evidence="3" id="KW-1185">Reference proteome</keyword>
<dbReference type="Pfam" id="PF13489">
    <property type="entry name" value="Methyltransf_23"/>
    <property type="match status" value="1"/>
</dbReference>
<protein>
    <submittedName>
        <fullName evidence="2">Methyltransferase family protein</fullName>
    </submittedName>
</protein>
<dbReference type="AlphaFoldDB" id="A0A543IZ74"/>
<dbReference type="GO" id="GO:0032259">
    <property type="term" value="P:methylation"/>
    <property type="evidence" value="ECO:0007669"/>
    <property type="project" value="UniProtKB-KW"/>
</dbReference>
<gene>
    <name evidence="2" type="ORF">FHX40_2589</name>
</gene>
<dbReference type="SUPFAM" id="SSF53335">
    <property type="entry name" value="S-adenosyl-L-methionine-dependent methyltransferases"/>
    <property type="match status" value="1"/>
</dbReference>
<dbReference type="PANTHER" id="PTHR43861:SF6">
    <property type="entry name" value="METHYLTRANSFERASE TYPE 11"/>
    <property type="match status" value="1"/>
</dbReference>
<feature type="compositionally biased region" description="Low complexity" evidence="1">
    <location>
        <begin position="365"/>
        <end position="374"/>
    </location>
</feature>
<comment type="caution">
    <text evidence="2">The sequence shown here is derived from an EMBL/GenBank/DDBJ whole genome shotgun (WGS) entry which is preliminary data.</text>
</comment>
<evidence type="ECO:0000313" key="3">
    <source>
        <dbReference type="Proteomes" id="UP000319213"/>
    </source>
</evidence>
<sequence>MAGATRILGRLVYGTRYDRIPRGQRIYVRPGEWLVRELRWRKRLRTAEVISLDEYRARVPLGPIEEYLSCMLCGESRQQPLFAPSGAKRRNARNTRWSYHVVRCPSCGFLYRNPGIRPERLGDLYAGNYSGFLTGDYAAGRQRRYRLTLDAFGDLFRDGAGRRLLDFGCGAGLFLELAEERGFDAVGIDLSPDSVKLANERLTRARAYHGDIADVPEIARGGFDVITLWSVLAHLPRPLEDFARFRRLLAPGGVLLILTVNANSLLLKADGDAWNGFTKNHLMFYTSETLPVLLGRTGFAGVSFAPFYGDTVEAGTTRLPPRLRRRLCRTVDRLDGGNMLRAVAYADEQAILRWRDGLRVRGCPPAARTPAAPAWPGPRDEVPATGPAV</sequence>
<dbReference type="CDD" id="cd02440">
    <property type="entry name" value="AdoMet_MTases"/>
    <property type="match status" value="1"/>
</dbReference>
<keyword evidence="2" id="KW-0489">Methyltransferase</keyword>
<dbReference type="OrthoDB" id="189743at2"/>
<accession>A0A543IZ74</accession>
<dbReference type="Proteomes" id="UP000319213">
    <property type="component" value="Unassembled WGS sequence"/>
</dbReference>
<reference evidence="2 3" key="1">
    <citation type="submission" date="2019-06" db="EMBL/GenBank/DDBJ databases">
        <title>Sequencing the genomes of 1000 actinobacteria strains.</title>
        <authorList>
            <person name="Klenk H.-P."/>
        </authorList>
    </citation>
    <scope>NUCLEOTIDE SEQUENCE [LARGE SCALE GENOMIC DNA]</scope>
    <source>
        <strain evidence="2 3">DSM 43186</strain>
    </source>
</reference>
<organism evidence="2 3">
    <name type="scientific">Thermopolyspora flexuosa</name>
    <dbReference type="NCBI Taxonomy" id="103836"/>
    <lineage>
        <taxon>Bacteria</taxon>
        <taxon>Bacillati</taxon>
        <taxon>Actinomycetota</taxon>
        <taxon>Actinomycetes</taxon>
        <taxon>Streptosporangiales</taxon>
        <taxon>Streptosporangiaceae</taxon>
        <taxon>Thermopolyspora</taxon>
    </lineage>
</organism>
<name>A0A543IZ74_9ACTN</name>
<dbReference type="GO" id="GO:0008168">
    <property type="term" value="F:methyltransferase activity"/>
    <property type="evidence" value="ECO:0007669"/>
    <property type="project" value="UniProtKB-KW"/>
</dbReference>
<dbReference type="PANTHER" id="PTHR43861">
    <property type="entry name" value="TRANS-ACONITATE 2-METHYLTRANSFERASE-RELATED"/>
    <property type="match status" value="1"/>
</dbReference>
<dbReference type="EMBL" id="VFPQ01000001">
    <property type="protein sequence ID" value="TQM75867.1"/>
    <property type="molecule type" value="Genomic_DNA"/>
</dbReference>
<dbReference type="Gene3D" id="3.40.50.150">
    <property type="entry name" value="Vaccinia Virus protein VP39"/>
    <property type="match status" value="1"/>
</dbReference>
<keyword evidence="2" id="KW-0808">Transferase</keyword>
<evidence type="ECO:0000256" key="1">
    <source>
        <dbReference type="SAM" id="MobiDB-lite"/>
    </source>
</evidence>
<dbReference type="InterPro" id="IPR029063">
    <property type="entry name" value="SAM-dependent_MTases_sf"/>
</dbReference>